<dbReference type="InterPro" id="IPR024964">
    <property type="entry name" value="CTLH/CRA"/>
</dbReference>
<dbReference type="PROSITE" id="PS50896">
    <property type="entry name" value="LISH"/>
    <property type="match status" value="1"/>
</dbReference>
<dbReference type="SMART" id="SM00667">
    <property type="entry name" value="LisH"/>
    <property type="match status" value="1"/>
</dbReference>
<reference evidence="2" key="1">
    <citation type="submission" date="2014-09" db="EMBL/GenBank/DDBJ databases">
        <title>Genome sequence of the luminous mushroom Mycena chlorophos for searching fungal bioluminescence genes.</title>
        <authorList>
            <person name="Tanaka Y."/>
            <person name="Kasuga D."/>
            <person name="Oba Y."/>
            <person name="Hase S."/>
            <person name="Sato K."/>
            <person name="Oba Y."/>
            <person name="Sakakibara Y."/>
        </authorList>
    </citation>
    <scope>NUCLEOTIDE SEQUENCE</scope>
</reference>
<dbReference type="InterPro" id="IPR006594">
    <property type="entry name" value="LisH"/>
</dbReference>
<dbReference type="InterPro" id="IPR013144">
    <property type="entry name" value="CRA_dom"/>
</dbReference>
<gene>
    <name evidence="2" type="ORF">MCHLO_10221</name>
</gene>
<name>A0ABQ0LRS1_MYCCL</name>
<evidence type="ECO:0000313" key="3">
    <source>
        <dbReference type="Proteomes" id="UP000815677"/>
    </source>
</evidence>
<dbReference type="SMART" id="SM00757">
    <property type="entry name" value="CRA"/>
    <property type="match status" value="1"/>
</dbReference>
<sequence length="287" mass="31251">MTVNETSLRSIVLDYLIHHGYSSTARAFAQASNVPTTDGDGDHTMHTPDTATASALTEESLRHVDLRQRVRAQILSGQIGDAIELLEQHFPAVLSADSLPPTSKPQPAKTAIPGTHFVASSTVNPVHLNLNLRILAFTEAFRVAYIDRSVGDDKAMSLDNEDDRHITDLLAKLTKLKVLVSALPPPERTTYLEEVANVSNLLAFPDVQASPVARYLSQDRREAVANQINTAILYRMGHPAISHLELSTRYTSTLLSFLSDLHILAPGQKEGKAPDELAGLPLLISQA</sequence>
<keyword evidence="3" id="KW-1185">Reference proteome</keyword>
<dbReference type="InterPro" id="IPR006595">
    <property type="entry name" value="CTLH_C"/>
</dbReference>
<dbReference type="Pfam" id="PF10607">
    <property type="entry name" value="CTLH"/>
    <property type="match status" value="1"/>
</dbReference>
<dbReference type="Pfam" id="PF08513">
    <property type="entry name" value="LisH"/>
    <property type="match status" value="1"/>
</dbReference>
<protein>
    <recommendedName>
        <fullName evidence="1">CTLH domain-containing protein</fullName>
    </recommendedName>
</protein>
<dbReference type="PROSITE" id="PS50897">
    <property type="entry name" value="CTLH"/>
    <property type="match status" value="1"/>
</dbReference>
<proteinExistence type="predicted"/>
<dbReference type="InterPro" id="IPR050618">
    <property type="entry name" value="Ubq-SigPath_Reg"/>
</dbReference>
<dbReference type="EMBL" id="DF848219">
    <property type="protein sequence ID" value="GAT53242.1"/>
    <property type="molecule type" value="Genomic_DNA"/>
</dbReference>
<feature type="domain" description="CTLH" evidence="1">
    <location>
        <begin position="63"/>
        <end position="98"/>
    </location>
</feature>
<dbReference type="PANTHER" id="PTHR12864">
    <property type="entry name" value="RAN BINDING PROTEIN 9-RELATED"/>
    <property type="match status" value="1"/>
</dbReference>
<dbReference type="Proteomes" id="UP000815677">
    <property type="component" value="Unassembled WGS sequence"/>
</dbReference>
<accession>A0ABQ0LRS1</accession>
<evidence type="ECO:0000313" key="2">
    <source>
        <dbReference type="EMBL" id="GAT53242.1"/>
    </source>
</evidence>
<organism evidence="2 3">
    <name type="scientific">Mycena chlorophos</name>
    <name type="common">Agaric fungus</name>
    <name type="synonym">Agaricus chlorophos</name>
    <dbReference type="NCBI Taxonomy" id="658473"/>
    <lineage>
        <taxon>Eukaryota</taxon>
        <taxon>Fungi</taxon>
        <taxon>Dikarya</taxon>
        <taxon>Basidiomycota</taxon>
        <taxon>Agaricomycotina</taxon>
        <taxon>Agaricomycetes</taxon>
        <taxon>Agaricomycetidae</taxon>
        <taxon>Agaricales</taxon>
        <taxon>Marasmiineae</taxon>
        <taxon>Mycenaceae</taxon>
        <taxon>Mycena</taxon>
    </lineage>
</organism>
<evidence type="ECO:0000259" key="1">
    <source>
        <dbReference type="PROSITE" id="PS50897"/>
    </source>
</evidence>